<keyword evidence="1" id="KW-0812">Transmembrane</keyword>
<reference evidence="2" key="1">
    <citation type="submission" date="2022-12" db="EMBL/GenBank/DDBJ databases">
        <title>Genome assemblies of Blomia tropicalis.</title>
        <authorList>
            <person name="Cui Y."/>
        </authorList>
    </citation>
    <scope>NUCLEOTIDE SEQUENCE</scope>
    <source>
        <tissue evidence="2">Adult mites</tissue>
    </source>
</reference>
<keyword evidence="3" id="KW-1185">Reference proteome</keyword>
<name>A0A9Q0MCB7_BLOTA</name>
<keyword evidence="1" id="KW-1133">Transmembrane helix</keyword>
<gene>
    <name evidence="2" type="ORF">RDWZM_001512</name>
</gene>
<comment type="caution">
    <text evidence="2">The sequence shown here is derived from an EMBL/GenBank/DDBJ whole genome shotgun (WGS) entry which is preliminary data.</text>
</comment>
<evidence type="ECO:0000313" key="2">
    <source>
        <dbReference type="EMBL" id="KAJ6222967.1"/>
    </source>
</evidence>
<dbReference type="AlphaFoldDB" id="A0A9Q0MCB7"/>
<protein>
    <submittedName>
        <fullName evidence="2">Uncharacterized protein</fullName>
    </submittedName>
</protein>
<sequence>MQNINHWNMISTKLKEGEMFYLQADIYYPFASEVAATDPIDMNMIRYSITCPTYSWIVLTFFCICMTFLLVAYLNIRLCSMQISIFIIQFILIISASANAIILFISLEFIFIVWIRDVNYVDTLGQRGRLLHLFFLTFLMILGLCLAINGVIAMNSTWTIPLTQLNNSSHVKGEHVVDHYVKCGGKYGLIATTISLFIFIIFQAILFFFGSRFPCLRNEFNRSDVRSVINRESKIHSSNSHVVGSIVRNSRHIKMCKISNLNHMIECVNYTRELQQQTRQIIGLLHGGYQKIPKHPYDQWNSSDNERLNCNIQLIPMMIHSSEEEELAEFRILNYKDRAIIRLMDNDKCIVFAMKQHHSTHTNVVVDCPIYYTIDCNAILVLRGPVSIQHVIQRNDDDEIEDHEQQWMEDSGDNRTKAIVKFSGHVTLNITGFAYIDITNWQQGISIVLPNESRFSVERTIPYRFQQKTIVQRQKEKYQNTQGMMSLETFNDM</sequence>
<proteinExistence type="predicted"/>
<organism evidence="2 3">
    <name type="scientific">Blomia tropicalis</name>
    <name type="common">Mite</name>
    <dbReference type="NCBI Taxonomy" id="40697"/>
    <lineage>
        <taxon>Eukaryota</taxon>
        <taxon>Metazoa</taxon>
        <taxon>Ecdysozoa</taxon>
        <taxon>Arthropoda</taxon>
        <taxon>Chelicerata</taxon>
        <taxon>Arachnida</taxon>
        <taxon>Acari</taxon>
        <taxon>Acariformes</taxon>
        <taxon>Sarcoptiformes</taxon>
        <taxon>Astigmata</taxon>
        <taxon>Glycyphagoidea</taxon>
        <taxon>Echimyopodidae</taxon>
        <taxon>Blomia</taxon>
    </lineage>
</organism>
<feature type="transmembrane region" description="Helical" evidence="1">
    <location>
        <begin position="86"/>
        <end position="115"/>
    </location>
</feature>
<keyword evidence="1" id="KW-0472">Membrane</keyword>
<evidence type="ECO:0000256" key="1">
    <source>
        <dbReference type="SAM" id="Phobius"/>
    </source>
</evidence>
<feature type="transmembrane region" description="Helical" evidence="1">
    <location>
        <begin position="130"/>
        <end position="152"/>
    </location>
</feature>
<dbReference type="EMBL" id="JAPWDV010000001">
    <property type="protein sequence ID" value="KAJ6222967.1"/>
    <property type="molecule type" value="Genomic_DNA"/>
</dbReference>
<accession>A0A9Q0MCB7</accession>
<evidence type="ECO:0000313" key="3">
    <source>
        <dbReference type="Proteomes" id="UP001142055"/>
    </source>
</evidence>
<feature type="transmembrane region" description="Helical" evidence="1">
    <location>
        <begin position="54"/>
        <end position="74"/>
    </location>
</feature>
<feature type="transmembrane region" description="Helical" evidence="1">
    <location>
        <begin position="187"/>
        <end position="209"/>
    </location>
</feature>
<dbReference type="Proteomes" id="UP001142055">
    <property type="component" value="Chromosome 1"/>
</dbReference>